<dbReference type="Gene3D" id="2.40.30.10">
    <property type="entry name" value="Translation factors"/>
    <property type="match status" value="1"/>
</dbReference>
<evidence type="ECO:0000256" key="4">
    <source>
        <dbReference type="ARBA" id="ARBA00022741"/>
    </source>
</evidence>
<keyword evidence="1 9" id="KW-0820">tRNA-binding</keyword>
<evidence type="ECO:0000256" key="2">
    <source>
        <dbReference type="ARBA" id="ARBA00022679"/>
    </source>
</evidence>
<dbReference type="HAMAP" id="MF_00144">
    <property type="entry name" value="tRNA_thiouridyl_MnmA"/>
    <property type="match status" value="1"/>
</dbReference>
<keyword evidence="5 9" id="KW-0067">ATP-binding</keyword>
<feature type="site" description="Interaction with tRNA" evidence="9">
    <location>
        <position position="338"/>
    </location>
</feature>
<dbReference type="InterPro" id="IPR014729">
    <property type="entry name" value="Rossmann-like_a/b/a_fold"/>
</dbReference>
<dbReference type="RefSeq" id="WP_331791550.1">
    <property type="nucleotide sequence ID" value="NZ_BAAAUO010000012.1"/>
</dbReference>
<feature type="active site" description="Nucleophile" evidence="9">
    <location>
        <position position="101"/>
    </location>
</feature>
<gene>
    <name evidence="9 12" type="primary">mnmA</name>
    <name evidence="12" type="ORF">V2V91_08785</name>
</gene>
<evidence type="ECO:0000313" key="13">
    <source>
        <dbReference type="Proteomes" id="UP001351900"/>
    </source>
</evidence>
<evidence type="ECO:0000313" key="12">
    <source>
        <dbReference type="EMBL" id="MEF2255229.1"/>
    </source>
</evidence>
<comment type="catalytic activity">
    <reaction evidence="8 9">
        <text>S-sulfanyl-L-cysteinyl-[protein] + uridine(34) in tRNA + AH2 + ATP = 2-thiouridine(34) in tRNA + L-cysteinyl-[protein] + A + AMP + diphosphate + H(+)</text>
        <dbReference type="Rhea" id="RHEA:47032"/>
        <dbReference type="Rhea" id="RHEA-COMP:10131"/>
        <dbReference type="Rhea" id="RHEA-COMP:11726"/>
        <dbReference type="Rhea" id="RHEA-COMP:11727"/>
        <dbReference type="Rhea" id="RHEA-COMP:11728"/>
        <dbReference type="ChEBI" id="CHEBI:13193"/>
        <dbReference type="ChEBI" id="CHEBI:15378"/>
        <dbReference type="ChEBI" id="CHEBI:17499"/>
        <dbReference type="ChEBI" id="CHEBI:29950"/>
        <dbReference type="ChEBI" id="CHEBI:30616"/>
        <dbReference type="ChEBI" id="CHEBI:33019"/>
        <dbReference type="ChEBI" id="CHEBI:61963"/>
        <dbReference type="ChEBI" id="CHEBI:65315"/>
        <dbReference type="ChEBI" id="CHEBI:87170"/>
        <dbReference type="ChEBI" id="CHEBI:456215"/>
        <dbReference type="EC" id="2.8.1.13"/>
    </reaction>
</comment>
<keyword evidence="2 9" id="KW-0808">Transferase</keyword>
<dbReference type="Pfam" id="PF03054">
    <property type="entry name" value="tRNA_Me_trans"/>
    <property type="match status" value="1"/>
</dbReference>
<comment type="subcellular location">
    <subcellularLocation>
        <location evidence="9">Cytoplasm</location>
    </subcellularLocation>
</comment>
<keyword evidence="6 9" id="KW-0694">RNA-binding</keyword>
<dbReference type="InterPro" id="IPR023382">
    <property type="entry name" value="MnmA-like_central_sf"/>
</dbReference>
<dbReference type="InterPro" id="IPR046885">
    <property type="entry name" value="MnmA-like_C"/>
</dbReference>
<feature type="disulfide bond" description="Alternate" evidence="9">
    <location>
        <begin position="101"/>
        <end position="198"/>
    </location>
</feature>
<sequence>MRVLAAMSGGVDSAVAAARAVDAGHEVVGVHLALSRAGGTLRTGSRGCCTIEDAMDARRAADRLGIPFYVWDFSERFRDEVIDDFIAEYRAGRTPNPCMRCNEKIKFAALLERAIELGFDAVCTGHYATLVETPEGRELHRASDAAKDQSYVLGVLDADQLAHCLFPLGSTPSKAVVRAEAEERGLTVAHKPDSHDICFIPDGDTKGWLAERVGVAEGPIVDRSGTQVGTHDGAHAYTVGQRRGLALGRPAPDGKPRFVLEIRPVTNTVVVGPKEALATAEIAGSRVSWAGRSPSVASFACDVQIRAHADPVPARAELVDGEVVVTPDLPLDGVATGQTAVLYEGTRVIGQFTIDRTRSAVPVEV</sequence>
<dbReference type="PANTHER" id="PTHR11933">
    <property type="entry name" value="TRNA 5-METHYLAMINOMETHYL-2-THIOURIDYLATE -METHYLTRANSFERASE"/>
    <property type="match status" value="1"/>
</dbReference>
<accession>A0ABU7V6B0</accession>
<evidence type="ECO:0000259" key="11">
    <source>
        <dbReference type="Pfam" id="PF20259"/>
    </source>
</evidence>
<dbReference type="EMBL" id="JAZHOV010000004">
    <property type="protein sequence ID" value="MEF2255229.1"/>
    <property type="molecule type" value="Genomic_DNA"/>
</dbReference>
<keyword evidence="9" id="KW-0963">Cytoplasm</keyword>
<evidence type="ECO:0000256" key="7">
    <source>
        <dbReference type="ARBA" id="ARBA00023157"/>
    </source>
</evidence>
<evidence type="ECO:0000259" key="10">
    <source>
        <dbReference type="Pfam" id="PF20258"/>
    </source>
</evidence>
<feature type="binding site" evidence="9">
    <location>
        <position position="125"/>
    </location>
    <ligand>
        <name>ATP</name>
        <dbReference type="ChEBI" id="CHEBI:30616"/>
    </ligand>
</feature>
<dbReference type="SUPFAM" id="SSF52402">
    <property type="entry name" value="Adenine nucleotide alpha hydrolases-like"/>
    <property type="match status" value="1"/>
</dbReference>
<dbReference type="Proteomes" id="UP001351900">
    <property type="component" value="Unassembled WGS sequence"/>
</dbReference>
<dbReference type="InterPro" id="IPR004506">
    <property type="entry name" value="MnmA-like"/>
</dbReference>
<protein>
    <recommendedName>
        <fullName evidence="9">tRNA-specific 2-thiouridylase MnmA</fullName>
        <ecNumber evidence="9">2.8.1.13</ecNumber>
    </recommendedName>
</protein>
<comment type="similarity">
    <text evidence="9">Belongs to the MnmA/TRMU family.</text>
</comment>
<feature type="active site" description="Cysteine persulfide intermediate" evidence="9">
    <location>
        <position position="198"/>
    </location>
</feature>
<comment type="caution">
    <text evidence="12">The sequence shown here is derived from an EMBL/GenBank/DDBJ whole genome shotgun (WGS) entry which is preliminary data.</text>
</comment>
<dbReference type="Pfam" id="PF20258">
    <property type="entry name" value="tRNA_Me_trans_C"/>
    <property type="match status" value="1"/>
</dbReference>
<feature type="region of interest" description="Interaction with tRNA" evidence="9">
    <location>
        <begin position="147"/>
        <end position="149"/>
    </location>
</feature>
<keyword evidence="7 9" id="KW-1015">Disulfide bond</keyword>
<dbReference type="NCBIfam" id="NF001138">
    <property type="entry name" value="PRK00143.1"/>
    <property type="match status" value="1"/>
</dbReference>
<evidence type="ECO:0000256" key="9">
    <source>
        <dbReference type="HAMAP-Rule" id="MF_00144"/>
    </source>
</evidence>
<evidence type="ECO:0000256" key="6">
    <source>
        <dbReference type="ARBA" id="ARBA00022884"/>
    </source>
</evidence>
<evidence type="ECO:0000256" key="5">
    <source>
        <dbReference type="ARBA" id="ARBA00022840"/>
    </source>
</evidence>
<dbReference type="Pfam" id="PF20259">
    <property type="entry name" value="tRNA_Me_trans_M"/>
    <property type="match status" value="1"/>
</dbReference>
<evidence type="ECO:0000256" key="8">
    <source>
        <dbReference type="ARBA" id="ARBA00051542"/>
    </source>
</evidence>
<dbReference type="NCBIfam" id="TIGR00420">
    <property type="entry name" value="trmU"/>
    <property type="match status" value="1"/>
</dbReference>
<dbReference type="GO" id="GO:0103016">
    <property type="term" value="F:tRNA-uridine 2-sulfurtransferase activity"/>
    <property type="evidence" value="ECO:0007669"/>
    <property type="project" value="UniProtKB-EC"/>
</dbReference>
<keyword evidence="13" id="KW-1185">Reference proteome</keyword>
<keyword evidence="3 9" id="KW-0819">tRNA processing</keyword>
<feature type="domain" description="tRNA-specific 2-thiouridylase MnmA-like central" evidence="11">
    <location>
        <begin position="208"/>
        <end position="272"/>
    </location>
</feature>
<feature type="binding site" evidence="9">
    <location>
        <position position="32"/>
    </location>
    <ligand>
        <name>ATP</name>
        <dbReference type="ChEBI" id="CHEBI:30616"/>
    </ligand>
</feature>
<dbReference type="CDD" id="cd01998">
    <property type="entry name" value="MnmA_TRMU-like"/>
    <property type="match status" value="1"/>
</dbReference>
<proteinExistence type="inferred from homology"/>
<dbReference type="Gene3D" id="3.40.50.620">
    <property type="entry name" value="HUPs"/>
    <property type="match status" value="1"/>
</dbReference>
<dbReference type="Gene3D" id="2.30.30.280">
    <property type="entry name" value="Adenine nucleotide alpha hydrolases-like domains"/>
    <property type="match status" value="1"/>
</dbReference>
<name>A0ABU7V6B0_9MICO</name>
<organism evidence="12 13">
    <name type="scientific">Microbacterium schleiferi</name>
    <dbReference type="NCBI Taxonomy" id="69362"/>
    <lineage>
        <taxon>Bacteria</taxon>
        <taxon>Bacillati</taxon>
        <taxon>Actinomycetota</taxon>
        <taxon>Actinomycetes</taxon>
        <taxon>Micrococcales</taxon>
        <taxon>Microbacteriaceae</taxon>
        <taxon>Microbacterium</taxon>
    </lineage>
</organism>
<evidence type="ECO:0000256" key="1">
    <source>
        <dbReference type="ARBA" id="ARBA00022555"/>
    </source>
</evidence>
<comment type="caution">
    <text evidence="9">Lacks conserved residue(s) required for the propagation of feature annotation.</text>
</comment>
<feature type="site" description="Interaction with tRNA" evidence="9">
    <location>
        <position position="126"/>
    </location>
</feature>
<dbReference type="InterPro" id="IPR046884">
    <property type="entry name" value="MnmA-like_central"/>
</dbReference>
<evidence type="ECO:0000256" key="3">
    <source>
        <dbReference type="ARBA" id="ARBA00022694"/>
    </source>
</evidence>
<feature type="domain" description="tRNA-specific 2-thiouridylase MnmA-like C-terminal" evidence="10">
    <location>
        <begin position="281"/>
        <end position="350"/>
    </location>
</feature>
<dbReference type="EC" id="2.8.1.13" evidence="9"/>
<reference evidence="12 13" key="1">
    <citation type="submission" date="2024-01" db="EMBL/GenBank/DDBJ databases">
        <title>the genome sequence of strain Microbacterium schleiferi NBRC 15075.</title>
        <authorList>
            <person name="Ding Y."/>
            <person name="Zhang G."/>
        </authorList>
    </citation>
    <scope>NUCLEOTIDE SEQUENCE [LARGE SCALE GENOMIC DNA]</scope>
    <source>
        <strain evidence="12 13">NBRC 15075</strain>
    </source>
</reference>
<dbReference type="PANTHER" id="PTHR11933:SF5">
    <property type="entry name" value="MITOCHONDRIAL TRNA-SPECIFIC 2-THIOURIDYLASE 1"/>
    <property type="match status" value="1"/>
</dbReference>
<keyword evidence="4 9" id="KW-0547">Nucleotide-binding</keyword>
<comment type="function">
    <text evidence="9">Catalyzes the 2-thiolation of uridine at the wobble position (U34) of tRNA, leading to the formation of s(2)U34.</text>
</comment>
<feature type="binding site" evidence="9">
    <location>
        <begin position="6"/>
        <end position="13"/>
    </location>
    <ligand>
        <name>ATP</name>
        <dbReference type="ChEBI" id="CHEBI:30616"/>
    </ligand>
</feature>